<dbReference type="PANTHER" id="PTHR30231">
    <property type="entry name" value="DNA POLYMERASE III SUBUNIT EPSILON"/>
    <property type="match status" value="1"/>
</dbReference>
<organism evidence="2 3">
    <name type="scientific">Sporolactobacillus kofuensis</name>
    <dbReference type="NCBI Taxonomy" id="269672"/>
    <lineage>
        <taxon>Bacteria</taxon>
        <taxon>Bacillati</taxon>
        <taxon>Bacillota</taxon>
        <taxon>Bacilli</taxon>
        <taxon>Bacillales</taxon>
        <taxon>Sporolactobacillaceae</taxon>
        <taxon>Sporolactobacillus</taxon>
    </lineage>
</organism>
<evidence type="ECO:0000259" key="1">
    <source>
        <dbReference type="PROSITE" id="PS50172"/>
    </source>
</evidence>
<dbReference type="CDD" id="cd06130">
    <property type="entry name" value="DNA_pol_III_epsilon_like"/>
    <property type="match status" value="1"/>
</dbReference>
<dbReference type="Pfam" id="PF00929">
    <property type="entry name" value="RNase_T"/>
    <property type="match status" value="1"/>
</dbReference>
<dbReference type="Gene3D" id="3.40.50.10190">
    <property type="entry name" value="BRCT domain"/>
    <property type="match status" value="1"/>
</dbReference>
<dbReference type="SMART" id="SM00479">
    <property type="entry name" value="EXOIII"/>
    <property type="match status" value="1"/>
</dbReference>
<reference evidence="3" key="1">
    <citation type="journal article" date="2019" name="Int. J. Syst. Evol. Microbiol.">
        <title>The Global Catalogue of Microorganisms (GCM) 10K type strain sequencing project: providing services to taxonomists for standard genome sequencing and annotation.</title>
        <authorList>
            <consortium name="The Broad Institute Genomics Platform"/>
            <consortium name="The Broad Institute Genome Sequencing Center for Infectious Disease"/>
            <person name="Wu L."/>
            <person name="Ma J."/>
        </authorList>
    </citation>
    <scope>NUCLEOTIDE SEQUENCE [LARGE SCALE GENOMIC DNA]</scope>
    <source>
        <strain evidence="3">CCUG 42001</strain>
    </source>
</reference>
<dbReference type="InterPro" id="IPR013520">
    <property type="entry name" value="Ribonucl_H"/>
</dbReference>
<accession>A0ABW1WEA9</accession>
<dbReference type="SUPFAM" id="SSF52113">
    <property type="entry name" value="BRCT domain"/>
    <property type="match status" value="1"/>
</dbReference>
<protein>
    <submittedName>
        <fullName evidence="2">Exonuclease domain-containing protein</fullName>
    </submittedName>
</protein>
<dbReference type="SUPFAM" id="SSF53098">
    <property type="entry name" value="Ribonuclease H-like"/>
    <property type="match status" value="1"/>
</dbReference>
<gene>
    <name evidence="2" type="ORF">ACFP7A_02275</name>
</gene>
<dbReference type="PROSITE" id="PS50172">
    <property type="entry name" value="BRCT"/>
    <property type="match status" value="1"/>
</dbReference>
<keyword evidence="3" id="KW-1185">Reference proteome</keyword>
<dbReference type="EMBL" id="JBHSTQ010000002">
    <property type="protein sequence ID" value="MFC6385415.1"/>
    <property type="molecule type" value="Genomic_DNA"/>
</dbReference>
<comment type="caution">
    <text evidence="2">The sequence shown here is derived from an EMBL/GenBank/DDBJ whole genome shotgun (WGS) entry which is preliminary data.</text>
</comment>
<evidence type="ECO:0000313" key="3">
    <source>
        <dbReference type="Proteomes" id="UP001596267"/>
    </source>
</evidence>
<feature type="domain" description="BRCT" evidence="1">
    <location>
        <begin position="222"/>
        <end position="314"/>
    </location>
</feature>
<dbReference type="InterPro" id="IPR036397">
    <property type="entry name" value="RNaseH_sf"/>
</dbReference>
<dbReference type="CDD" id="cd17748">
    <property type="entry name" value="BRCT_DNA_ligase_like"/>
    <property type="match status" value="1"/>
</dbReference>
<sequence length="314" mass="35284">MLNELNYVVIDFETANESRASACSLGMLKVIDGKITDSYYSLINPETYFDSYNTYIHGITEEDVASAPTYPTTAENIQNFVDNLPVVAHFAPFDTGVIRESNQRYGIHFEFDYFDSYSLSRSLIDPKLLSYKLNKVADYFGYQSFEHHHALEDCKACSYIVNELARAFNAKSLDELIKLAGYPQFGHVNQDESWKPFRKRYSSGSSSDLFNSLDFSKAKDANSAGYFYGKSVVFTGKLLSMQRKNAMQHVINAGGNPQKGINKMTNVLVVGKEDPKVVGSDGKSSKIKKVEQLLSDGLDIQIMDEDEFLKMING</sequence>
<name>A0ABW1WEA9_9BACL</name>
<dbReference type="InterPro" id="IPR001357">
    <property type="entry name" value="BRCT_dom"/>
</dbReference>
<keyword evidence="2" id="KW-0378">Hydrolase</keyword>
<keyword evidence="2" id="KW-0540">Nuclease</keyword>
<dbReference type="RefSeq" id="WP_253052254.1">
    <property type="nucleotide sequence ID" value="NZ_JAMXWN010000001.1"/>
</dbReference>
<dbReference type="InterPro" id="IPR012337">
    <property type="entry name" value="RNaseH-like_sf"/>
</dbReference>
<keyword evidence="2" id="KW-0269">Exonuclease</keyword>
<dbReference type="GO" id="GO:0004527">
    <property type="term" value="F:exonuclease activity"/>
    <property type="evidence" value="ECO:0007669"/>
    <property type="project" value="UniProtKB-KW"/>
</dbReference>
<dbReference type="PANTHER" id="PTHR30231:SF42">
    <property type="entry name" value="EXONUCLEASE"/>
    <property type="match status" value="1"/>
</dbReference>
<dbReference type="Gene3D" id="3.30.420.10">
    <property type="entry name" value="Ribonuclease H-like superfamily/Ribonuclease H"/>
    <property type="match status" value="1"/>
</dbReference>
<proteinExistence type="predicted"/>
<evidence type="ECO:0000313" key="2">
    <source>
        <dbReference type="EMBL" id="MFC6385415.1"/>
    </source>
</evidence>
<dbReference type="Proteomes" id="UP001596267">
    <property type="component" value="Unassembled WGS sequence"/>
</dbReference>
<dbReference type="InterPro" id="IPR036420">
    <property type="entry name" value="BRCT_dom_sf"/>
</dbReference>